<evidence type="ECO:0000313" key="4">
    <source>
        <dbReference type="Proteomes" id="UP001195769"/>
    </source>
</evidence>
<dbReference type="AlphaFoldDB" id="A0AAD4EHT9"/>
<reference evidence="3" key="1">
    <citation type="journal article" date="2020" name="New Phytol.">
        <title>Comparative genomics reveals dynamic genome evolution in host specialist ectomycorrhizal fungi.</title>
        <authorList>
            <person name="Lofgren L.A."/>
            <person name="Nguyen N.H."/>
            <person name="Vilgalys R."/>
            <person name="Ruytinx J."/>
            <person name="Liao H.L."/>
            <person name="Branco S."/>
            <person name="Kuo A."/>
            <person name="LaButti K."/>
            <person name="Lipzen A."/>
            <person name="Andreopoulos W."/>
            <person name="Pangilinan J."/>
            <person name="Riley R."/>
            <person name="Hundley H."/>
            <person name="Na H."/>
            <person name="Barry K."/>
            <person name="Grigoriev I.V."/>
            <person name="Stajich J.E."/>
            <person name="Kennedy P.G."/>
        </authorList>
    </citation>
    <scope>NUCLEOTIDE SEQUENCE</scope>
    <source>
        <strain evidence="3">FC203</strain>
    </source>
</reference>
<dbReference type="RefSeq" id="XP_041231922.1">
    <property type="nucleotide sequence ID" value="XM_041376557.1"/>
</dbReference>
<evidence type="ECO:0000313" key="3">
    <source>
        <dbReference type="EMBL" id="KAG1906347.1"/>
    </source>
</evidence>
<sequence length="118" mass="13335">MPKTYTCSICNQTFPKFTDCKIHKAMHSPENMWSFITIIDSTQSTILFDFILAWASNASSVLMMAVTTELTPLQTSHIIARKNMGRALPSLLCLRWQARSTLKGKQVQRRSRVCIPAA</sequence>
<feature type="domain" description="C2H2-type" evidence="2">
    <location>
        <begin position="5"/>
        <end position="32"/>
    </location>
</feature>
<dbReference type="Proteomes" id="UP001195769">
    <property type="component" value="Unassembled WGS sequence"/>
</dbReference>
<dbReference type="GO" id="GO:0008270">
    <property type="term" value="F:zinc ion binding"/>
    <property type="evidence" value="ECO:0007669"/>
    <property type="project" value="UniProtKB-KW"/>
</dbReference>
<dbReference type="PROSITE" id="PS00028">
    <property type="entry name" value="ZINC_FINGER_C2H2_1"/>
    <property type="match status" value="1"/>
</dbReference>
<dbReference type="PROSITE" id="PS50157">
    <property type="entry name" value="ZINC_FINGER_C2H2_2"/>
    <property type="match status" value="1"/>
</dbReference>
<keyword evidence="4" id="KW-1185">Reference proteome</keyword>
<keyword evidence="1" id="KW-0863">Zinc-finger</keyword>
<keyword evidence="1" id="KW-0479">Metal-binding</keyword>
<name>A0AAD4EHT9_9AGAM</name>
<dbReference type="InterPro" id="IPR013087">
    <property type="entry name" value="Znf_C2H2_type"/>
</dbReference>
<protein>
    <recommendedName>
        <fullName evidence="2">C2H2-type domain-containing protein</fullName>
    </recommendedName>
</protein>
<comment type="caution">
    <text evidence="3">The sequence shown here is derived from an EMBL/GenBank/DDBJ whole genome shotgun (WGS) entry which is preliminary data.</text>
</comment>
<proteinExistence type="predicted"/>
<organism evidence="3 4">
    <name type="scientific">Suillus fuscotomentosus</name>
    <dbReference type="NCBI Taxonomy" id="1912939"/>
    <lineage>
        <taxon>Eukaryota</taxon>
        <taxon>Fungi</taxon>
        <taxon>Dikarya</taxon>
        <taxon>Basidiomycota</taxon>
        <taxon>Agaricomycotina</taxon>
        <taxon>Agaricomycetes</taxon>
        <taxon>Agaricomycetidae</taxon>
        <taxon>Boletales</taxon>
        <taxon>Suillineae</taxon>
        <taxon>Suillaceae</taxon>
        <taxon>Suillus</taxon>
    </lineage>
</organism>
<gene>
    <name evidence="3" type="ORF">F5891DRAFT_975747</name>
</gene>
<dbReference type="InterPro" id="IPR036236">
    <property type="entry name" value="Znf_C2H2_sf"/>
</dbReference>
<evidence type="ECO:0000259" key="2">
    <source>
        <dbReference type="PROSITE" id="PS50157"/>
    </source>
</evidence>
<keyword evidence="1" id="KW-0862">Zinc</keyword>
<dbReference type="SUPFAM" id="SSF57667">
    <property type="entry name" value="beta-beta-alpha zinc fingers"/>
    <property type="match status" value="1"/>
</dbReference>
<evidence type="ECO:0000256" key="1">
    <source>
        <dbReference type="PROSITE-ProRule" id="PRU00042"/>
    </source>
</evidence>
<accession>A0AAD4EHT9</accession>
<dbReference type="GeneID" id="64670855"/>
<dbReference type="EMBL" id="JABBWK010000005">
    <property type="protein sequence ID" value="KAG1906347.1"/>
    <property type="molecule type" value="Genomic_DNA"/>
</dbReference>